<dbReference type="RefSeq" id="WP_130254453.1">
    <property type="nucleotide sequence ID" value="NZ_PPSX01000017.1"/>
</dbReference>
<dbReference type="Proteomes" id="UP000291338">
    <property type="component" value="Unassembled WGS sequence"/>
</dbReference>
<evidence type="ECO:0000313" key="2">
    <source>
        <dbReference type="Proteomes" id="UP000291338"/>
    </source>
</evidence>
<evidence type="ECO:0000313" key="1">
    <source>
        <dbReference type="EMBL" id="RZQ54259.1"/>
    </source>
</evidence>
<sequence length="101" mass="11643">MSFNIINKANEHLDLLCDLLTLHGLVPICAKLTDHEPATYIQVMGESQLKVHCSLFSDSEARFSFYKNTSRIQMRLVYTGVGTRLFGKEEFFKHLYKTIND</sequence>
<accession>A0A4Q7IRM5</accession>
<gene>
    <name evidence="1" type="ORF">C1E23_04615</name>
</gene>
<dbReference type="AlphaFoldDB" id="A0A4Q7IRM5"/>
<protein>
    <submittedName>
        <fullName evidence="1">Uncharacterized protein</fullName>
    </submittedName>
</protein>
<name>A0A4Q7IRM5_9GAMM</name>
<organism evidence="1 2">
    <name type="scientific">Pseudoalteromonas phenolica</name>
    <dbReference type="NCBI Taxonomy" id="161398"/>
    <lineage>
        <taxon>Bacteria</taxon>
        <taxon>Pseudomonadati</taxon>
        <taxon>Pseudomonadota</taxon>
        <taxon>Gammaproteobacteria</taxon>
        <taxon>Alteromonadales</taxon>
        <taxon>Pseudoalteromonadaceae</taxon>
        <taxon>Pseudoalteromonas</taxon>
    </lineage>
</organism>
<proteinExistence type="predicted"/>
<reference evidence="1 2" key="1">
    <citation type="submission" date="2018-01" db="EMBL/GenBank/DDBJ databases">
        <title>Co-occurrence of chitin degradation, pigmentation and bioactivity in marine Pseudoalteromonas.</title>
        <authorList>
            <person name="Paulsen S."/>
            <person name="Gram L."/>
            <person name="Machado H."/>
        </authorList>
    </citation>
    <scope>NUCLEOTIDE SEQUENCE [LARGE SCALE GENOMIC DNA]</scope>
    <source>
        <strain evidence="1 2">S3898</strain>
    </source>
</reference>
<dbReference type="EMBL" id="PPSX01000017">
    <property type="protein sequence ID" value="RZQ54259.1"/>
    <property type="molecule type" value="Genomic_DNA"/>
</dbReference>
<comment type="caution">
    <text evidence="1">The sequence shown here is derived from an EMBL/GenBank/DDBJ whole genome shotgun (WGS) entry which is preliminary data.</text>
</comment>